<dbReference type="EMBL" id="AAGW02030595">
    <property type="status" value="NOT_ANNOTATED_CDS"/>
    <property type="molecule type" value="Genomic_DNA"/>
</dbReference>
<dbReference type="PANTHER" id="PTHR16771">
    <property type="entry name" value="26 PROTEASOME COMPLEX SUBUNIT DSS1"/>
    <property type="match status" value="1"/>
</dbReference>
<dbReference type="CDD" id="cd13768">
    <property type="entry name" value="DSS1_Sem1"/>
    <property type="match status" value="1"/>
</dbReference>
<dbReference type="GO" id="GO:0005634">
    <property type="term" value="C:nucleus"/>
    <property type="evidence" value="ECO:0007669"/>
    <property type="project" value="UniProtKB-SubCell"/>
</dbReference>
<dbReference type="GO" id="GO:0008541">
    <property type="term" value="C:proteasome regulatory particle, lid subcomplex"/>
    <property type="evidence" value="ECO:0007669"/>
    <property type="project" value="UniProtKB-UniRule"/>
</dbReference>
<dbReference type="SMART" id="SM01385">
    <property type="entry name" value="DSS1_SEM1"/>
    <property type="match status" value="1"/>
</dbReference>
<reference evidence="4 5" key="1">
    <citation type="journal article" date="2011" name="Nature">
        <title>A high-resolution map of human evolutionary constraint using 29 mammals.</title>
        <authorList>
            <person name="Lindblad-Toh K."/>
            <person name="Garber M."/>
            <person name="Zuk O."/>
            <person name="Lin M.F."/>
            <person name="Parker B.J."/>
            <person name="Washietl S."/>
            <person name="Kheradpour P."/>
            <person name="Ernst J."/>
            <person name="Jordan G."/>
            <person name="Mauceli E."/>
            <person name="Ward L.D."/>
            <person name="Lowe C.B."/>
            <person name="Holloway A.K."/>
            <person name="Clamp M."/>
            <person name="Gnerre S."/>
            <person name="Alfoldi J."/>
            <person name="Beal K."/>
            <person name="Chang J."/>
            <person name="Clawson H."/>
            <person name="Cuff J."/>
            <person name="Di Palma F."/>
            <person name="Fitzgerald S."/>
            <person name="Flicek P."/>
            <person name="Guttman M."/>
            <person name="Hubisz M.J."/>
            <person name="Jaffe D.B."/>
            <person name="Jungreis I."/>
            <person name="Kent W.J."/>
            <person name="Kostka D."/>
            <person name="Lara M."/>
            <person name="Martins A.L."/>
            <person name="Massingham T."/>
            <person name="Moltke I."/>
            <person name="Raney B.J."/>
            <person name="Rasmussen M.D."/>
            <person name="Robinson J."/>
            <person name="Stark A."/>
            <person name="Vilella A.J."/>
            <person name="Wen J."/>
            <person name="Xie X."/>
            <person name="Zody M.C."/>
            <person name="Baldwin J."/>
            <person name="Bloom T."/>
            <person name="Chin C.W."/>
            <person name="Heiman D."/>
            <person name="Nicol R."/>
            <person name="Nusbaum C."/>
            <person name="Young S."/>
            <person name="Wilkinson J."/>
            <person name="Worley K.C."/>
            <person name="Kovar C.L."/>
            <person name="Muzny D.M."/>
            <person name="Gibbs R.A."/>
            <person name="Cree A."/>
            <person name="Dihn H.H."/>
            <person name="Fowler G."/>
            <person name="Jhangiani S."/>
            <person name="Joshi V."/>
            <person name="Lee S."/>
            <person name="Lewis L.R."/>
            <person name="Nazareth L.V."/>
            <person name="Okwuonu G."/>
            <person name="Santibanez J."/>
            <person name="Warren W.C."/>
            <person name="Mardis E.R."/>
            <person name="Weinstock G.M."/>
            <person name="Wilson R.K."/>
            <person name="Delehaunty K."/>
            <person name="Dooling D."/>
            <person name="Fronik C."/>
            <person name="Fulton L."/>
            <person name="Fulton B."/>
            <person name="Graves T."/>
            <person name="Minx P."/>
            <person name="Sodergren E."/>
            <person name="Birney E."/>
            <person name="Margulies E.H."/>
            <person name="Herrero J."/>
            <person name="Green E.D."/>
            <person name="Haussler D."/>
            <person name="Siepel A."/>
            <person name="Goldman N."/>
            <person name="Pollard K.S."/>
            <person name="Pedersen J.S."/>
            <person name="Lander E.S."/>
            <person name="Kellis M."/>
        </authorList>
    </citation>
    <scope>NUCLEOTIDE SEQUENCE [LARGE SCALE GENOMIC DNA]</scope>
    <source>
        <strain evidence="4 5">Thorbecke inbred</strain>
    </source>
</reference>
<evidence type="ECO:0000256" key="2">
    <source>
        <dbReference type="RuleBase" id="RU369057"/>
    </source>
</evidence>
<sequence>MSKKKHLVNLGLLEEDEDKFKVFPAIDRAGLDEDAHVWEDNWDGDNMEHDFSNHMENSGWNTNVFISLFAWICFCFHSTRKINSLLLKKKKEKTK</sequence>
<comment type="similarity">
    <text evidence="1 2">Belongs to the DSS1/SEM1 family.</text>
</comment>
<dbReference type="PANTHER" id="PTHR16771:SF0">
    <property type="entry name" value="26S PROTEASOME COMPLEX SUBUNIT SEM1"/>
    <property type="match status" value="1"/>
</dbReference>
<keyword evidence="3" id="KW-0472">Membrane</keyword>
<dbReference type="Proteomes" id="UP000001811">
    <property type="component" value="Chromosome 11"/>
</dbReference>
<reference evidence="4" key="3">
    <citation type="submission" date="2025-09" db="UniProtKB">
        <authorList>
            <consortium name="Ensembl"/>
        </authorList>
    </citation>
    <scope>IDENTIFICATION</scope>
    <source>
        <strain evidence="4">Thorbecke</strain>
    </source>
</reference>
<evidence type="ECO:0000256" key="3">
    <source>
        <dbReference type="SAM" id="Phobius"/>
    </source>
</evidence>
<evidence type="ECO:0000313" key="4">
    <source>
        <dbReference type="Ensembl" id="ENSOCUP00000048914.1"/>
    </source>
</evidence>
<dbReference type="Pfam" id="PF05160">
    <property type="entry name" value="DSS1_SEM1"/>
    <property type="match status" value="1"/>
</dbReference>
<dbReference type="InterPro" id="IPR007834">
    <property type="entry name" value="DSS1_SEM1"/>
</dbReference>
<proteinExistence type="inferred from homology"/>
<accession>A0A5F9DTI1</accession>
<dbReference type="Ensembl" id="ENSOCUT00000040502.1">
    <property type="protein sequence ID" value="ENSOCUP00000048914.1"/>
    <property type="gene ID" value="ENSOCUG00000031479.1"/>
</dbReference>
<reference evidence="4" key="2">
    <citation type="submission" date="2025-08" db="UniProtKB">
        <authorList>
            <consortium name="Ensembl"/>
        </authorList>
    </citation>
    <scope>IDENTIFICATION</scope>
    <source>
        <strain evidence="4">Thorbecke</strain>
    </source>
</reference>
<dbReference type="GO" id="GO:0006406">
    <property type="term" value="P:mRNA export from nucleus"/>
    <property type="evidence" value="ECO:0007669"/>
    <property type="project" value="UniProtKB-UniRule"/>
</dbReference>
<keyword evidence="3" id="KW-1133">Transmembrane helix</keyword>
<dbReference type="GO" id="GO:0000724">
    <property type="term" value="P:double-strand break repair via homologous recombination"/>
    <property type="evidence" value="ECO:0007669"/>
    <property type="project" value="TreeGrafter"/>
</dbReference>
<comment type="function">
    <text evidence="2">Component of the 26S proteasome, a multiprotein complex involved in the ATP-dependent degradation of ubiquitinated proteins.</text>
</comment>
<keyword evidence="2" id="KW-0539">Nucleus</keyword>
<keyword evidence="2" id="KW-0647">Proteasome</keyword>
<dbReference type="STRING" id="9986.ENSOCUP00000048914"/>
<dbReference type="AlphaFoldDB" id="A0A5F9DTI1"/>
<keyword evidence="5" id="KW-1185">Reference proteome</keyword>
<organism evidence="4 5">
    <name type="scientific">Oryctolagus cuniculus</name>
    <name type="common">Rabbit</name>
    <dbReference type="NCBI Taxonomy" id="9986"/>
    <lineage>
        <taxon>Eukaryota</taxon>
        <taxon>Metazoa</taxon>
        <taxon>Chordata</taxon>
        <taxon>Craniata</taxon>
        <taxon>Vertebrata</taxon>
        <taxon>Euteleostomi</taxon>
        <taxon>Mammalia</taxon>
        <taxon>Eutheria</taxon>
        <taxon>Euarchontoglires</taxon>
        <taxon>Glires</taxon>
        <taxon>Lagomorpha</taxon>
        <taxon>Leporidae</taxon>
        <taxon>Oryctolagus</taxon>
    </lineage>
</organism>
<protein>
    <recommendedName>
        <fullName evidence="2">26S proteasome complex subunit SEM1</fullName>
    </recommendedName>
    <alternativeName>
        <fullName evidence="2">26S proteasome complex subunit DSS1</fullName>
    </alternativeName>
</protein>
<feature type="transmembrane region" description="Helical" evidence="3">
    <location>
        <begin position="60"/>
        <end position="79"/>
    </location>
</feature>
<name>A0A5F9DTI1_RABIT</name>
<comment type="subcellular location">
    <subcellularLocation>
        <location evidence="2">Nucleus</location>
    </subcellularLocation>
</comment>
<dbReference type="InParanoid" id="A0A5F9DTI1"/>
<dbReference type="GO" id="GO:0043248">
    <property type="term" value="P:proteasome assembly"/>
    <property type="evidence" value="ECO:0007669"/>
    <property type="project" value="UniProtKB-UniRule"/>
</dbReference>
<keyword evidence="3" id="KW-0812">Transmembrane</keyword>
<evidence type="ECO:0000256" key="1">
    <source>
        <dbReference type="ARBA" id="ARBA00034491"/>
    </source>
</evidence>
<evidence type="ECO:0000313" key="5">
    <source>
        <dbReference type="Proteomes" id="UP000001811"/>
    </source>
</evidence>